<feature type="repeat" description="TPR" evidence="10">
    <location>
        <begin position="215"/>
        <end position="248"/>
    </location>
</feature>
<keyword evidence="6 10" id="KW-0802">TPR repeat</keyword>
<dbReference type="GO" id="GO:0007018">
    <property type="term" value="P:microtubule-based movement"/>
    <property type="evidence" value="ECO:0007669"/>
    <property type="project" value="TreeGrafter"/>
</dbReference>
<keyword evidence="3" id="KW-0963">Cytoplasm</keyword>
<dbReference type="AlphaFoldDB" id="U7QDH7"/>
<evidence type="ECO:0000313" key="13">
    <source>
        <dbReference type="Proteomes" id="UP000017127"/>
    </source>
</evidence>
<reference evidence="12 13" key="1">
    <citation type="journal article" date="2013" name="Front. Microbiol.">
        <title>Comparative genomic analyses of the cyanobacterium, Lyngbya aestuarii BL J, a powerful hydrogen producer.</title>
        <authorList>
            <person name="Kothari A."/>
            <person name="Vaughn M."/>
            <person name="Garcia-Pichel F."/>
        </authorList>
    </citation>
    <scope>NUCLEOTIDE SEQUENCE [LARGE SCALE GENOMIC DNA]</scope>
    <source>
        <strain evidence="12 13">BL J</strain>
    </source>
</reference>
<feature type="repeat" description="TPR" evidence="10">
    <location>
        <begin position="131"/>
        <end position="164"/>
    </location>
</feature>
<evidence type="ECO:0000256" key="9">
    <source>
        <dbReference type="ARBA" id="ARBA00023212"/>
    </source>
</evidence>
<keyword evidence="13" id="KW-1185">Reference proteome</keyword>
<keyword evidence="8" id="KW-0505">Motor protein</keyword>
<accession>U7QDH7</accession>
<dbReference type="GO" id="GO:0005871">
    <property type="term" value="C:kinesin complex"/>
    <property type="evidence" value="ECO:0007669"/>
    <property type="project" value="InterPro"/>
</dbReference>
<evidence type="ECO:0000313" key="12">
    <source>
        <dbReference type="EMBL" id="ERT05055.1"/>
    </source>
</evidence>
<dbReference type="PANTHER" id="PTHR45783:SF3">
    <property type="entry name" value="KINESIN LIGHT CHAIN"/>
    <property type="match status" value="1"/>
</dbReference>
<dbReference type="EMBL" id="AUZM01000070">
    <property type="protein sequence ID" value="ERT05055.1"/>
    <property type="molecule type" value="Genomic_DNA"/>
</dbReference>
<dbReference type="SMART" id="SM00028">
    <property type="entry name" value="TPR"/>
    <property type="match status" value="5"/>
</dbReference>
<comment type="subcellular location">
    <subcellularLocation>
        <location evidence="1">Cytoplasm</location>
        <location evidence="1">Cytoskeleton</location>
    </subcellularLocation>
</comment>
<proteinExistence type="inferred from homology"/>
<dbReference type="InterPro" id="IPR011990">
    <property type="entry name" value="TPR-like_helical_dom_sf"/>
</dbReference>
<evidence type="ECO:0000256" key="8">
    <source>
        <dbReference type="ARBA" id="ARBA00023175"/>
    </source>
</evidence>
<dbReference type="PROSITE" id="PS50005">
    <property type="entry name" value="TPR"/>
    <property type="match status" value="3"/>
</dbReference>
<dbReference type="Proteomes" id="UP000017127">
    <property type="component" value="Unassembled WGS sequence"/>
</dbReference>
<evidence type="ECO:0000256" key="7">
    <source>
        <dbReference type="ARBA" id="ARBA00023054"/>
    </source>
</evidence>
<keyword evidence="4" id="KW-0493">Microtubule</keyword>
<comment type="similarity">
    <text evidence="2">Belongs to the kinesin light chain family.</text>
</comment>
<keyword evidence="7 11" id="KW-0175">Coiled coil</keyword>
<evidence type="ECO:0000256" key="4">
    <source>
        <dbReference type="ARBA" id="ARBA00022701"/>
    </source>
</evidence>
<dbReference type="Pfam" id="PF13374">
    <property type="entry name" value="TPR_10"/>
    <property type="match status" value="1"/>
</dbReference>
<dbReference type="InterPro" id="IPR002151">
    <property type="entry name" value="Kinesin_light"/>
</dbReference>
<protein>
    <submittedName>
        <fullName evidence="12">TPR repeat family protein</fullName>
    </submittedName>
</protein>
<feature type="non-terminal residue" evidence="12">
    <location>
        <position position="482"/>
    </location>
</feature>
<evidence type="ECO:0000256" key="6">
    <source>
        <dbReference type="ARBA" id="ARBA00022803"/>
    </source>
</evidence>
<gene>
    <name evidence="12" type="ORF">M595_4997</name>
</gene>
<evidence type="ECO:0000256" key="2">
    <source>
        <dbReference type="ARBA" id="ARBA00009622"/>
    </source>
</evidence>
<sequence length="482" mass="54414">MKRTPLNPFLWLTVFVGCSGLLTTTPQPVSGQTNSAVVQQLNELKKAKQLNQQVIQLYQQGKYNEAIPIAERVLEIRERLLGENHLNVASSMAWLAGLYSSQGRYSQAEPLYIQALEMRQKLLGTEHPSVASSLNNLAYLYSSQGRYSQAEPLYKQALEMRQKLLGTEHPSVASSLNNLAYLYSSQGRYSQAEPLYKQALEMRQKLLGTEHPSVASSLNNLAYLYQVQGDTTQAINFLSRGLEVQEQNLNVLLATGSERQKQDSMKTVSNTTDFAVSLHIKDAPNNSEATRLALTTLLRRKGRILDVITNDLQLLRENITPENQQLLDELAAVRTQLATLIYNKPENLSDEQYRQQVANLRQKSEQLEAELSRRSADFRTISEPVTVEAVQQLIPEDAALVEFILYKPFDAKASTNRWEKPHYAAYILKSSGEPQWVDLGEVEPIHKAAFFRFNLALKDKKDAFIGNTDDIKQTGRQLDELL</sequence>
<dbReference type="PANTHER" id="PTHR45783">
    <property type="entry name" value="KINESIN LIGHT CHAIN"/>
    <property type="match status" value="1"/>
</dbReference>
<dbReference type="GO" id="GO:0005874">
    <property type="term" value="C:microtubule"/>
    <property type="evidence" value="ECO:0007669"/>
    <property type="project" value="UniProtKB-KW"/>
</dbReference>
<name>U7QDH7_9CYAN</name>
<dbReference type="PROSITE" id="PS51257">
    <property type="entry name" value="PROKAR_LIPOPROTEIN"/>
    <property type="match status" value="1"/>
</dbReference>
<evidence type="ECO:0000256" key="1">
    <source>
        <dbReference type="ARBA" id="ARBA00004245"/>
    </source>
</evidence>
<comment type="caution">
    <text evidence="12">The sequence shown here is derived from an EMBL/GenBank/DDBJ whole genome shotgun (WGS) entry which is preliminary data.</text>
</comment>
<dbReference type="GO" id="GO:0005737">
    <property type="term" value="C:cytoplasm"/>
    <property type="evidence" value="ECO:0007669"/>
    <property type="project" value="TreeGrafter"/>
</dbReference>
<dbReference type="Pfam" id="PF13424">
    <property type="entry name" value="TPR_12"/>
    <property type="match status" value="2"/>
</dbReference>
<keyword evidence="9" id="KW-0206">Cytoskeleton</keyword>
<dbReference type="GO" id="GO:0019894">
    <property type="term" value="F:kinesin binding"/>
    <property type="evidence" value="ECO:0007669"/>
    <property type="project" value="TreeGrafter"/>
</dbReference>
<feature type="repeat" description="TPR" evidence="10">
    <location>
        <begin position="173"/>
        <end position="206"/>
    </location>
</feature>
<dbReference type="PRINTS" id="PR00381">
    <property type="entry name" value="KINESINLIGHT"/>
</dbReference>
<dbReference type="InterPro" id="IPR019734">
    <property type="entry name" value="TPR_rpt"/>
</dbReference>
<evidence type="ECO:0000256" key="5">
    <source>
        <dbReference type="ARBA" id="ARBA00022737"/>
    </source>
</evidence>
<dbReference type="SUPFAM" id="SSF48452">
    <property type="entry name" value="TPR-like"/>
    <property type="match status" value="1"/>
</dbReference>
<dbReference type="OrthoDB" id="9797911at2"/>
<evidence type="ECO:0000256" key="11">
    <source>
        <dbReference type="SAM" id="Coils"/>
    </source>
</evidence>
<keyword evidence="5" id="KW-0677">Repeat</keyword>
<feature type="coiled-coil region" evidence="11">
    <location>
        <begin position="350"/>
        <end position="377"/>
    </location>
</feature>
<dbReference type="Gene3D" id="1.25.40.10">
    <property type="entry name" value="Tetratricopeptide repeat domain"/>
    <property type="match status" value="1"/>
</dbReference>
<evidence type="ECO:0000256" key="3">
    <source>
        <dbReference type="ARBA" id="ARBA00022490"/>
    </source>
</evidence>
<dbReference type="RefSeq" id="WP_023068719.1">
    <property type="nucleotide sequence ID" value="NZ_AUZM01000070.1"/>
</dbReference>
<evidence type="ECO:0000256" key="10">
    <source>
        <dbReference type="PROSITE-ProRule" id="PRU00339"/>
    </source>
</evidence>
<organism evidence="12 13">
    <name type="scientific">Lyngbya aestuarii BL J</name>
    <dbReference type="NCBI Taxonomy" id="1348334"/>
    <lineage>
        <taxon>Bacteria</taxon>
        <taxon>Bacillati</taxon>
        <taxon>Cyanobacteriota</taxon>
        <taxon>Cyanophyceae</taxon>
        <taxon>Oscillatoriophycideae</taxon>
        <taxon>Oscillatoriales</taxon>
        <taxon>Microcoleaceae</taxon>
        <taxon>Lyngbya</taxon>
    </lineage>
</organism>